<dbReference type="GO" id="GO:0016787">
    <property type="term" value="F:hydrolase activity"/>
    <property type="evidence" value="ECO:0007669"/>
    <property type="project" value="UniProtKB-KW"/>
</dbReference>
<evidence type="ECO:0000256" key="2">
    <source>
        <dbReference type="ARBA" id="ARBA00022729"/>
    </source>
</evidence>
<accession>A0A1H1X1V4</accession>
<keyword evidence="2 4" id="KW-0732">Signal</keyword>
<reference evidence="6 7" key="1">
    <citation type="submission" date="2016-10" db="EMBL/GenBank/DDBJ databases">
        <authorList>
            <person name="de Groot N.N."/>
        </authorList>
    </citation>
    <scope>NUCLEOTIDE SEQUENCE [LARGE SCALE GENOMIC DNA]</scope>
    <source>
        <strain evidence="6 7">DSM 43941</strain>
    </source>
</reference>
<dbReference type="Gene3D" id="3.40.50.1820">
    <property type="entry name" value="alpha/beta hydrolase"/>
    <property type="match status" value="1"/>
</dbReference>
<evidence type="ECO:0000313" key="7">
    <source>
        <dbReference type="Proteomes" id="UP000198688"/>
    </source>
</evidence>
<comment type="similarity">
    <text evidence="1">Belongs to the peptidase S33 family.</text>
</comment>
<organism evidence="6 7">
    <name type="scientific">Actinoplanes derwentensis</name>
    <dbReference type="NCBI Taxonomy" id="113562"/>
    <lineage>
        <taxon>Bacteria</taxon>
        <taxon>Bacillati</taxon>
        <taxon>Actinomycetota</taxon>
        <taxon>Actinomycetes</taxon>
        <taxon>Micromonosporales</taxon>
        <taxon>Micromonosporaceae</taxon>
        <taxon>Actinoplanes</taxon>
    </lineage>
</organism>
<dbReference type="InterPro" id="IPR029058">
    <property type="entry name" value="AB_hydrolase_fold"/>
</dbReference>
<evidence type="ECO:0000256" key="1">
    <source>
        <dbReference type="ARBA" id="ARBA00010088"/>
    </source>
</evidence>
<keyword evidence="7" id="KW-1185">Reference proteome</keyword>
<dbReference type="EMBL" id="LT629758">
    <property type="protein sequence ID" value="SDT03315.1"/>
    <property type="molecule type" value="Genomic_DNA"/>
</dbReference>
<keyword evidence="3 6" id="KW-0378">Hydrolase</keyword>
<proteinExistence type="inferred from homology"/>
<dbReference type="Pfam" id="PF00561">
    <property type="entry name" value="Abhydrolase_1"/>
    <property type="match status" value="1"/>
</dbReference>
<dbReference type="Proteomes" id="UP000198688">
    <property type="component" value="Chromosome I"/>
</dbReference>
<dbReference type="AlphaFoldDB" id="A0A1H1X1V4"/>
<dbReference type="PANTHER" id="PTHR43248:SF29">
    <property type="entry name" value="TRIPEPTIDYL AMINOPEPTIDASE"/>
    <property type="match status" value="1"/>
</dbReference>
<feature type="domain" description="AB hydrolase-1" evidence="5">
    <location>
        <begin position="85"/>
        <end position="478"/>
    </location>
</feature>
<dbReference type="InterPro" id="IPR051601">
    <property type="entry name" value="Serine_prot/Carboxylest_S33"/>
</dbReference>
<gene>
    <name evidence="6" type="ORF">SAMN04489716_2313</name>
</gene>
<feature type="chain" id="PRO_5009265034" evidence="4">
    <location>
        <begin position="29"/>
        <end position="515"/>
    </location>
</feature>
<sequence length="515" mass="54034">MISKPSKYIGAIMAVLVAVTGSAVPVRAAPPAAVTWGSCPPARPAGFECATVPVPIDYRRPEGRSIGIAMVRHPATDPVKRIGSLFLNPGGPGGSGLNMAVSIAGRAASDPLVARLAESFDIIGFDPRGVGESAPIECWDAAETDRRFVAADATPGPETAAFARAVRDGRDFAAACAAKNDELLPFIGTEYVARDLDRLRVAVGDSKLTYFGASYGTYIGTVYANLFPQRSRALVLDGAYDPVRYTTGAYAQDAPQNTAVDRAADRFFAWCADPAAQCPFGAGDPAAAFDRLVARLDREPVTRTVTNPQTGSVTTYVTDGYLLLYQLMLKLNGGRAAYRTIAGSLAQADQGGGPYLESRVGPYSANVAVECNDRWFPRSLDDLRRGLRTVAAASGRFGPALAYGPPGYDQSHGAVCTQWTAPRLSRFTGSFTAAGAPPILVAGNTGDPDVPYQDAVALAATLDSGHLLTYRANRHVAFLSSRCASAVMVDYLIGTALPSDGVVCDDEPATPAPAA</sequence>
<evidence type="ECO:0000313" key="6">
    <source>
        <dbReference type="EMBL" id="SDT03315.1"/>
    </source>
</evidence>
<evidence type="ECO:0000256" key="3">
    <source>
        <dbReference type="ARBA" id="ARBA00022801"/>
    </source>
</evidence>
<name>A0A1H1X1V4_9ACTN</name>
<dbReference type="PANTHER" id="PTHR43248">
    <property type="entry name" value="2-SUCCINYL-6-HYDROXY-2,4-CYCLOHEXADIENE-1-CARBOXYLATE SYNTHASE"/>
    <property type="match status" value="1"/>
</dbReference>
<evidence type="ECO:0000259" key="5">
    <source>
        <dbReference type="Pfam" id="PF00561"/>
    </source>
</evidence>
<dbReference type="InterPro" id="IPR000073">
    <property type="entry name" value="AB_hydrolase_1"/>
</dbReference>
<protein>
    <submittedName>
        <fullName evidence="6">Alpha/beta hydrolase fold</fullName>
    </submittedName>
</protein>
<evidence type="ECO:0000256" key="4">
    <source>
        <dbReference type="SAM" id="SignalP"/>
    </source>
</evidence>
<dbReference type="SUPFAM" id="SSF53474">
    <property type="entry name" value="alpha/beta-Hydrolases"/>
    <property type="match status" value="1"/>
</dbReference>
<feature type="signal peptide" evidence="4">
    <location>
        <begin position="1"/>
        <end position="28"/>
    </location>
</feature>
<dbReference type="STRING" id="113562.SAMN04489716_2313"/>